<sequence length="65" mass="7406">MKFKWNEKINVIQLRQYNSSSSNLSIFALLNKLITYDSSRSSSNSNDPYQFCSTMVAPVGSPFSY</sequence>
<accession>A0A0V0HH20</accession>
<reference evidence="1" key="1">
    <citation type="submission" date="2015-12" db="EMBL/GenBank/DDBJ databases">
        <title>Gene expression during late stages of embryo sac development: a critical building block for successful pollen-pistil interactions.</title>
        <authorList>
            <person name="Liu Y."/>
            <person name="Joly V."/>
            <person name="Sabar M."/>
            <person name="Matton D.P."/>
        </authorList>
    </citation>
    <scope>NUCLEOTIDE SEQUENCE</scope>
</reference>
<dbReference type="EMBL" id="GEDG01019675">
    <property type="protein sequence ID" value="JAP19740.1"/>
    <property type="molecule type" value="Transcribed_RNA"/>
</dbReference>
<name>A0A0V0HH20_SOLCH</name>
<evidence type="ECO:0000313" key="1">
    <source>
        <dbReference type="EMBL" id="JAP19740.1"/>
    </source>
</evidence>
<protein>
    <submittedName>
        <fullName evidence="1">Putative ovule protein</fullName>
    </submittedName>
</protein>
<proteinExistence type="predicted"/>
<organism evidence="1">
    <name type="scientific">Solanum chacoense</name>
    <name type="common">Chaco potato</name>
    <dbReference type="NCBI Taxonomy" id="4108"/>
    <lineage>
        <taxon>Eukaryota</taxon>
        <taxon>Viridiplantae</taxon>
        <taxon>Streptophyta</taxon>
        <taxon>Embryophyta</taxon>
        <taxon>Tracheophyta</taxon>
        <taxon>Spermatophyta</taxon>
        <taxon>Magnoliopsida</taxon>
        <taxon>eudicotyledons</taxon>
        <taxon>Gunneridae</taxon>
        <taxon>Pentapetalae</taxon>
        <taxon>asterids</taxon>
        <taxon>lamiids</taxon>
        <taxon>Solanales</taxon>
        <taxon>Solanaceae</taxon>
        <taxon>Solanoideae</taxon>
        <taxon>Solaneae</taxon>
        <taxon>Solanum</taxon>
    </lineage>
</organism>
<dbReference type="AlphaFoldDB" id="A0A0V0HH20"/>